<keyword evidence="2" id="KW-0813">Transport</keyword>
<dbReference type="OMA" id="TEQPVEM"/>
<organism evidence="12">
    <name type="scientific">Salpingoeca rosetta (strain ATCC 50818 / BSB-021)</name>
    <dbReference type="NCBI Taxonomy" id="946362"/>
    <lineage>
        <taxon>Eukaryota</taxon>
        <taxon>Choanoflagellata</taxon>
        <taxon>Craspedida</taxon>
        <taxon>Salpingoecidae</taxon>
        <taxon>Salpingoeca</taxon>
    </lineage>
</organism>
<evidence type="ECO:0000256" key="8">
    <source>
        <dbReference type="SAM" id="MobiDB-lite"/>
    </source>
</evidence>
<dbReference type="AlphaFoldDB" id="F2UPM1"/>
<feature type="compositionally biased region" description="Polar residues" evidence="8">
    <location>
        <begin position="41"/>
        <end position="63"/>
    </location>
</feature>
<dbReference type="GeneID" id="16069344"/>
<dbReference type="InterPro" id="IPR003439">
    <property type="entry name" value="ABC_transporter-like_ATP-bd"/>
</dbReference>
<dbReference type="GO" id="GO:0005886">
    <property type="term" value="C:plasma membrane"/>
    <property type="evidence" value="ECO:0007669"/>
    <property type="project" value="TreeGrafter"/>
</dbReference>
<evidence type="ECO:0000313" key="11">
    <source>
        <dbReference type="EMBL" id="EGD79576.1"/>
    </source>
</evidence>
<feature type="transmembrane region" description="Helical" evidence="9">
    <location>
        <begin position="720"/>
        <end position="742"/>
    </location>
</feature>
<dbReference type="PANTHER" id="PTHR48041:SF139">
    <property type="entry name" value="PROTEIN SCARLET"/>
    <property type="match status" value="1"/>
</dbReference>
<evidence type="ECO:0000256" key="7">
    <source>
        <dbReference type="ARBA" id="ARBA00023136"/>
    </source>
</evidence>
<evidence type="ECO:0000313" key="12">
    <source>
        <dbReference type="Proteomes" id="UP000007799"/>
    </source>
</evidence>
<keyword evidence="3 9" id="KW-0812">Transmembrane</keyword>
<dbReference type="SUPFAM" id="SSF52540">
    <property type="entry name" value="P-loop containing nucleoside triphosphate hydrolases"/>
    <property type="match status" value="1"/>
</dbReference>
<feature type="domain" description="ABC transporter" evidence="10">
    <location>
        <begin position="130"/>
        <end position="380"/>
    </location>
</feature>
<evidence type="ECO:0000259" key="10">
    <source>
        <dbReference type="PROSITE" id="PS50893"/>
    </source>
</evidence>
<feature type="region of interest" description="Disordered" evidence="8">
    <location>
        <begin position="1"/>
        <end position="68"/>
    </location>
</feature>
<name>F2UPM1_SALR5</name>
<dbReference type="Proteomes" id="UP000007799">
    <property type="component" value="Unassembled WGS sequence"/>
</dbReference>
<dbReference type="InterPro" id="IPR027417">
    <property type="entry name" value="P-loop_NTPase"/>
</dbReference>
<dbReference type="OrthoDB" id="66620at2759"/>
<dbReference type="Pfam" id="PF00005">
    <property type="entry name" value="ABC_tran"/>
    <property type="match status" value="1"/>
</dbReference>
<feature type="transmembrane region" description="Helical" evidence="9">
    <location>
        <begin position="483"/>
        <end position="502"/>
    </location>
</feature>
<evidence type="ECO:0000256" key="1">
    <source>
        <dbReference type="ARBA" id="ARBA00004141"/>
    </source>
</evidence>
<proteinExistence type="predicted"/>
<keyword evidence="7 9" id="KW-0472">Membrane</keyword>
<dbReference type="InterPro" id="IPR003593">
    <property type="entry name" value="AAA+_ATPase"/>
</dbReference>
<comment type="subcellular location">
    <subcellularLocation>
        <location evidence="1">Membrane</location>
        <topology evidence="1">Multi-pass membrane protein</topology>
    </subcellularLocation>
</comment>
<evidence type="ECO:0000256" key="6">
    <source>
        <dbReference type="ARBA" id="ARBA00022989"/>
    </source>
</evidence>
<feature type="compositionally biased region" description="Basic and acidic residues" evidence="8">
    <location>
        <begin position="1"/>
        <end position="11"/>
    </location>
</feature>
<dbReference type="PANTHER" id="PTHR48041">
    <property type="entry name" value="ABC TRANSPORTER G FAMILY MEMBER 28"/>
    <property type="match status" value="1"/>
</dbReference>
<dbReference type="GO" id="GO:0140359">
    <property type="term" value="F:ABC-type transporter activity"/>
    <property type="evidence" value="ECO:0007669"/>
    <property type="project" value="InterPro"/>
</dbReference>
<dbReference type="InterPro" id="IPR017871">
    <property type="entry name" value="ABC_transporter-like_CS"/>
</dbReference>
<dbReference type="SMART" id="SM00382">
    <property type="entry name" value="AAA"/>
    <property type="match status" value="1"/>
</dbReference>
<dbReference type="FunFam" id="3.40.50.300:FF:003543">
    <property type="entry name" value="Predicted protein"/>
    <property type="match status" value="1"/>
</dbReference>
<dbReference type="PROSITE" id="PS50893">
    <property type="entry name" value="ABC_TRANSPORTER_2"/>
    <property type="match status" value="1"/>
</dbReference>
<feature type="transmembrane region" description="Helical" evidence="9">
    <location>
        <begin position="595"/>
        <end position="620"/>
    </location>
</feature>
<dbReference type="InParanoid" id="F2UPM1"/>
<feature type="transmembrane region" description="Helical" evidence="9">
    <location>
        <begin position="572"/>
        <end position="589"/>
    </location>
</feature>
<feature type="transmembrane region" description="Helical" evidence="9">
    <location>
        <begin position="632"/>
        <end position="656"/>
    </location>
</feature>
<dbReference type="GO" id="GO:0005524">
    <property type="term" value="F:ATP binding"/>
    <property type="evidence" value="ECO:0007669"/>
    <property type="project" value="UniProtKB-KW"/>
</dbReference>
<feature type="transmembrane region" description="Helical" evidence="9">
    <location>
        <begin position="514"/>
        <end position="538"/>
    </location>
</feature>
<dbReference type="RefSeq" id="XP_004988804.1">
    <property type="nucleotide sequence ID" value="XM_004988747.1"/>
</dbReference>
<reference evidence="11" key="1">
    <citation type="submission" date="2009-08" db="EMBL/GenBank/DDBJ databases">
        <title>Annotation of Salpingoeca rosetta.</title>
        <authorList>
            <consortium name="The Broad Institute Genome Sequencing Platform"/>
            <person name="Russ C."/>
            <person name="Cuomo C."/>
            <person name="Burger G."/>
            <person name="Gray M.W."/>
            <person name="Holland P.W.H."/>
            <person name="King N."/>
            <person name="Lang F.B.F."/>
            <person name="Roger A.J."/>
            <person name="Ruiz-Trillo I."/>
            <person name="Young S.K."/>
            <person name="Zeng Q."/>
            <person name="Gargeya S."/>
            <person name="Alvarado L."/>
            <person name="Berlin A."/>
            <person name="Chapman S.B."/>
            <person name="Chen Z."/>
            <person name="Freedman E."/>
            <person name="Gellesch M."/>
            <person name="Goldberg J."/>
            <person name="Griggs A."/>
            <person name="Gujja S."/>
            <person name="Heilman E."/>
            <person name="Heiman D."/>
            <person name="Howarth C."/>
            <person name="Mehta T."/>
            <person name="Neiman D."/>
            <person name="Pearson M."/>
            <person name="Roberts A."/>
            <person name="Saif S."/>
            <person name="Shea T."/>
            <person name="Shenoy N."/>
            <person name="Sisk P."/>
            <person name="Stolte C."/>
            <person name="Sykes S."/>
            <person name="White J."/>
            <person name="Yandava C."/>
            <person name="Haas B."/>
            <person name="Nusbaum C."/>
            <person name="Birren B."/>
        </authorList>
    </citation>
    <scope>NUCLEOTIDE SEQUENCE [LARGE SCALE GENOMIC DNA]</scope>
    <source>
        <strain evidence="11">ATCC 50818</strain>
    </source>
</reference>
<evidence type="ECO:0000256" key="3">
    <source>
        <dbReference type="ARBA" id="ARBA00022692"/>
    </source>
</evidence>
<dbReference type="Pfam" id="PF01061">
    <property type="entry name" value="ABC2_membrane"/>
    <property type="match status" value="1"/>
</dbReference>
<evidence type="ECO:0000256" key="9">
    <source>
        <dbReference type="SAM" id="Phobius"/>
    </source>
</evidence>
<dbReference type="InterPro" id="IPR013525">
    <property type="entry name" value="ABC2_TM"/>
</dbReference>
<dbReference type="EMBL" id="GL832987">
    <property type="protein sequence ID" value="EGD79576.1"/>
    <property type="molecule type" value="Genomic_DNA"/>
</dbReference>
<accession>F2UPM1</accession>
<dbReference type="PROSITE" id="PS00211">
    <property type="entry name" value="ABC_TRANSPORTER_1"/>
    <property type="match status" value="1"/>
</dbReference>
<keyword evidence="4" id="KW-0547">Nucleotide-binding</keyword>
<dbReference type="InterPro" id="IPR050352">
    <property type="entry name" value="ABCG_transporters"/>
</dbReference>
<evidence type="ECO:0000256" key="2">
    <source>
        <dbReference type="ARBA" id="ARBA00022448"/>
    </source>
</evidence>
<keyword evidence="6 9" id="KW-1133">Transmembrane helix</keyword>
<keyword evidence="12" id="KW-1185">Reference proteome</keyword>
<dbReference type="eggNOG" id="KOG0061">
    <property type="taxonomic scope" value="Eukaryota"/>
</dbReference>
<evidence type="ECO:0000256" key="5">
    <source>
        <dbReference type="ARBA" id="ARBA00022840"/>
    </source>
</evidence>
<dbReference type="FunCoup" id="F2UPM1">
    <property type="interactions" value="165"/>
</dbReference>
<gene>
    <name evidence="11" type="ORF">PTSG_10425</name>
</gene>
<protein>
    <submittedName>
        <fullName evidence="11">ABC transporter</fullName>
    </submittedName>
</protein>
<feature type="compositionally biased region" description="Low complexity" evidence="8">
    <location>
        <begin position="15"/>
        <end position="30"/>
    </location>
</feature>
<dbReference type="Gene3D" id="3.40.50.300">
    <property type="entry name" value="P-loop containing nucleotide triphosphate hydrolases"/>
    <property type="match status" value="1"/>
</dbReference>
<dbReference type="KEGG" id="sre:PTSG_10425"/>
<keyword evidence="5" id="KW-0067">ATP-binding</keyword>
<dbReference type="GO" id="GO:0016887">
    <property type="term" value="F:ATP hydrolysis activity"/>
    <property type="evidence" value="ECO:0007669"/>
    <property type="project" value="InterPro"/>
</dbReference>
<evidence type="ECO:0000256" key="4">
    <source>
        <dbReference type="ARBA" id="ARBA00022741"/>
    </source>
</evidence>
<sequence length="753" mass="81883">MADQQHQHDEDVTIVDVDSVVPSRPSASSVTTYEDSAAGTKRTTFSTTPEARQSSNTSVSNPQQERKEAAARYFDGDEDLVFDPRLLEASTGSMLGGAKNEHVVEMNGDGGSHGQPSFADVDSTRHPTVLQFSDVKYEVDVTVNKQKTVKPILKGLSGQVKPGQVLAIMGASGAGKTTLLNMLAGRLSAAGHGRSSGSILVNGQKRNFNTFRQISAYVLQQDSFFATLTVRETITLSAMLRLPASMTQEEKLMRVDSVIAELGLAKCADTFVGNELIRGVSGGEKKRVNVGTELVTNPSLVFLDEPTSGLDSFNAQNVMQTLLTLAKSNRTIIATIHQPRSSIFQMFDLLLLLSEGHTMYFGPAADAVGYFGSIGYGCPDEFNPADYFLDLVSLDQRNPRALDATRKRISFLSERFEEHQQRHPVVTDVSDVISQHEKDLLASNSGEGSGRAPAKYNTSFLRQFVLLYQRSLKAMAREKIDNIARLGQTVVFSIILGIIWLNEGGSGDSSSVQAIAGAMFFLLINQSFSGIFGILFIFPVERAVVLKERASRSYHVGAYFSAKTVAEMPRSFLLNLLFSIVTYFMVGLRGGADHFFLYVLTIFLVSQTAEGIALIVSAIADDPQQAGAISPIFIVTSMLFGGFFIGVDQIPAWLAWLKHLSFLKYGFAAIMQNEFEGRMLDASCATTVAVNGTASGAGDDLCFATGEEVLDFYNLSELSLGANMGVLLGLIVGFRLISYWILRRNGPVYDTAL</sequence>